<dbReference type="EMBL" id="CP157947">
    <property type="protein sequence ID" value="XBS71245.1"/>
    <property type="molecule type" value="Genomic_DNA"/>
</dbReference>
<dbReference type="Gene3D" id="3.40.50.300">
    <property type="entry name" value="P-loop containing nucleotide triphosphate hydrolases"/>
    <property type="match status" value="1"/>
</dbReference>
<proteinExistence type="predicted"/>
<sequence>MHVIARLGITRTFQNLRVFPNLTVFDNVSVGAIGRYRYGLLDTLLHRGQRAKQVSEAAWRALEQTGLAPYANMLAANLSYGKRKYLEIARALAFSPHLLILDEPAAGLNDTETGDLSAFLGRLNRQGLTLLLVEHDLNLVMNLCQRVLVLASGRLLAQGTPTEIQNNRAVQDVYLGSEEAA</sequence>
<dbReference type="GO" id="GO:0015188">
    <property type="term" value="F:L-isoleucine transmembrane transporter activity"/>
    <property type="evidence" value="ECO:0007669"/>
    <property type="project" value="TreeGrafter"/>
</dbReference>
<dbReference type="PANTHER" id="PTHR45772:SF7">
    <property type="entry name" value="AMINO ACID ABC TRANSPORTER ATP-BINDING PROTEIN"/>
    <property type="match status" value="1"/>
</dbReference>
<organism evidence="5">
    <name type="scientific">Acerihabitans sp. KWT182</name>
    <dbReference type="NCBI Taxonomy" id="3157919"/>
    <lineage>
        <taxon>Bacteria</taxon>
        <taxon>Pseudomonadati</taxon>
        <taxon>Pseudomonadota</taxon>
        <taxon>Gammaproteobacteria</taxon>
        <taxon>Enterobacterales</taxon>
        <taxon>Pectobacteriaceae</taxon>
        <taxon>Acerihabitans</taxon>
    </lineage>
</organism>
<reference evidence="5" key="1">
    <citation type="submission" date="2024-06" db="EMBL/GenBank/DDBJ databases">
        <authorList>
            <person name="Coelho C."/>
            <person name="Bento M."/>
            <person name="Garcia E."/>
            <person name="Camelo A."/>
            <person name="Brandao I."/>
            <person name="Espirito Santo C."/>
            <person name="Trovao J."/>
            <person name="Verissimo A."/>
            <person name="Costa J."/>
            <person name="Tiago I."/>
        </authorList>
    </citation>
    <scope>NUCLEOTIDE SEQUENCE</scope>
    <source>
        <strain evidence="5">KWT182</strain>
    </source>
</reference>
<dbReference type="GO" id="GO:0005524">
    <property type="term" value="F:ATP binding"/>
    <property type="evidence" value="ECO:0007669"/>
    <property type="project" value="UniProtKB-KW"/>
</dbReference>
<dbReference type="GO" id="GO:1903805">
    <property type="term" value="P:L-valine import across plasma membrane"/>
    <property type="evidence" value="ECO:0007669"/>
    <property type="project" value="TreeGrafter"/>
</dbReference>
<protein>
    <submittedName>
        <fullName evidence="5">ATP-binding cassette domain-containing protein</fullName>
    </submittedName>
</protein>
<dbReference type="InterPro" id="IPR003439">
    <property type="entry name" value="ABC_transporter-like_ATP-bd"/>
</dbReference>
<dbReference type="GO" id="GO:1903806">
    <property type="term" value="P:L-isoleucine import across plasma membrane"/>
    <property type="evidence" value="ECO:0007669"/>
    <property type="project" value="TreeGrafter"/>
</dbReference>
<dbReference type="GO" id="GO:0015808">
    <property type="term" value="P:L-alanine transport"/>
    <property type="evidence" value="ECO:0007669"/>
    <property type="project" value="TreeGrafter"/>
</dbReference>
<evidence type="ECO:0000256" key="1">
    <source>
        <dbReference type="ARBA" id="ARBA00022448"/>
    </source>
</evidence>
<dbReference type="PANTHER" id="PTHR45772">
    <property type="entry name" value="CONSERVED COMPONENT OF ABC TRANSPORTER FOR NATURAL AMINO ACIDS-RELATED"/>
    <property type="match status" value="1"/>
</dbReference>
<dbReference type="GO" id="GO:0005886">
    <property type="term" value="C:plasma membrane"/>
    <property type="evidence" value="ECO:0007669"/>
    <property type="project" value="TreeGrafter"/>
</dbReference>
<dbReference type="InterPro" id="IPR051120">
    <property type="entry name" value="ABC_AA/LPS_Transport"/>
</dbReference>
<dbReference type="GO" id="GO:0042941">
    <property type="term" value="P:D-alanine transmembrane transport"/>
    <property type="evidence" value="ECO:0007669"/>
    <property type="project" value="TreeGrafter"/>
</dbReference>
<keyword evidence="1" id="KW-0813">Transport</keyword>
<gene>
    <name evidence="5" type="ORF">ABK905_10020</name>
</gene>
<evidence type="ECO:0000256" key="3">
    <source>
        <dbReference type="ARBA" id="ARBA00022840"/>
    </source>
</evidence>
<dbReference type="PROSITE" id="PS50893">
    <property type="entry name" value="ABC_TRANSPORTER_2"/>
    <property type="match status" value="1"/>
</dbReference>
<evidence type="ECO:0000256" key="2">
    <source>
        <dbReference type="ARBA" id="ARBA00022741"/>
    </source>
</evidence>
<dbReference type="Pfam" id="PF12399">
    <property type="entry name" value="BCA_ABC_TP_C"/>
    <property type="match status" value="1"/>
</dbReference>
<evidence type="ECO:0000259" key="4">
    <source>
        <dbReference type="PROSITE" id="PS50893"/>
    </source>
</evidence>
<keyword evidence="3 5" id="KW-0067">ATP-binding</keyword>
<dbReference type="SUPFAM" id="SSF52540">
    <property type="entry name" value="P-loop containing nucleoside triphosphate hydrolases"/>
    <property type="match status" value="1"/>
</dbReference>
<feature type="domain" description="ABC transporter" evidence="4">
    <location>
        <begin position="1"/>
        <end position="177"/>
    </location>
</feature>
<accession>A0AAU7QE64</accession>
<dbReference type="AlphaFoldDB" id="A0AAU7QE64"/>
<dbReference type="Pfam" id="PF00005">
    <property type="entry name" value="ABC_tran"/>
    <property type="match status" value="1"/>
</dbReference>
<dbReference type="InterPro" id="IPR032823">
    <property type="entry name" value="BCA_ABC_TP_C"/>
</dbReference>
<keyword evidence="2" id="KW-0547">Nucleotide-binding</keyword>
<dbReference type="GO" id="GO:0015192">
    <property type="term" value="F:L-phenylalanine transmembrane transporter activity"/>
    <property type="evidence" value="ECO:0007669"/>
    <property type="project" value="TreeGrafter"/>
</dbReference>
<dbReference type="GO" id="GO:0005304">
    <property type="term" value="F:L-valine transmembrane transporter activity"/>
    <property type="evidence" value="ECO:0007669"/>
    <property type="project" value="TreeGrafter"/>
</dbReference>
<evidence type="ECO:0000313" key="5">
    <source>
        <dbReference type="EMBL" id="XBS71245.1"/>
    </source>
</evidence>
<dbReference type="GO" id="GO:0016887">
    <property type="term" value="F:ATP hydrolysis activity"/>
    <property type="evidence" value="ECO:0007669"/>
    <property type="project" value="InterPro"/>
</dbReference>
<dbReference type="InterPro" id="IPR027417">
    <property type="entry name" value="P-loop_NTPase"/>
</dbReference>
<name>A0AAU7QE64_9GAMM</name>